<accession>A0A1H0MTB2</accession>
<reference evidence="2 3" key="1">
    <citation type="submission" date="2016-10" db="EMBL/GenBank/DDBJ databases">
        <authorList>
            <person name="de Groot N.N."/>
        </authorList>
    </citation>
    <scope>NUCLEOTIDE SEQUENCE [LARGE SCALE GENOMIC DNA]</scope>
    <source>
        <strain evidence="3">P4-7,KCTC 19426,CECT 7604</strain>
    </source>
</reference>
<dbReference type="EMBL" id="LT629710">
    <property type="protein sequence ID" value="SDO83663.1"/>
    <property type="molecule type" value="Genomic_DNA"/>
</dbReference>
<evidence type="ECO:0000313" key="2">
    <source>
        <dbReference type="EMBL" id="SDO83663.1"/>
    </source>
</evidence>
<evidence type="ECO:0000313" key="3">
    <source>
        <dbReference type="Proteomes" id="UP000198741"/>
    </source>
</evidence>
<dbReference type="RefSeq" id="WP_090475903.1">
    <property type="nucleotide sequence ID" value="NZ_LT629710.1"/>
</dbReference>
<feature type="compositionally biased region" description="Basic and acidic residues" evidence="1">
    <location>
        <begin position="35"/>
        <end position="48"/>
    </location>
</feature>
<sequence>MAAGGDRRSSSGAGRSNGAGDHPQRRGFNRPGRTQVDRNRDLPVDRQLKILLKNPTPSPAEQNRLCELTRTKSYRAAVAVAKRMLAPGPAVVEPTEPTTPVRRRNPGNRPQG</sequence>
<gene>
    <name evidence="2" type="ORF">SAMN04515671_2096</name>
</gene>
<feature type="region of interest" description="Disordered" evidence="1">
    <location>
        <begin position="1"/>
        <end position="63"/>
    </location>
</feature>
<feature type="compositionally biased region" description="Low complexity" evidence="1">
    <location>
        <begin position="10"/>
        <end position="21"/>
    </location>
</feature>
<protein>
    <submittedName>
        <fullName evidence="2">Uncharacterized protein</fullName>
    </submittedName>
</protein>
<evidence type="ECO:0000256" key="1">
    <source>
        <dbReference type="SAM" id="MobiDB-lite"/>
    </source>
</evidence>
<name>A0A1H0MTB2_9ACTN</name>
<organism evidence="2 3">
    <name type="scientific">Nakamurella panacisegetis</name>
    <dbReference type="NCBI Taxonomy" id="1090615"/>
    <lineage>
        <taxon>Bacteria</taxon>
        <taxon>Bacillati</taxon>
        <taxon>Actinomycetota</taxon>
        <taxon>Actinomycetes</taxon>
        <taxon>Nakamurellales</taxon>
        <taxon>Nakamurellaceae</taxon>
        <taxon>Nakamurella</taxon>
    </lineage>
</organism>
<feature type="compositionally biased region" description="Low complexity" evidence="1">
    <location>
        <begin position="91"/>
        <end position="100"/>
    </location>
</feature>
<proteinExistence type="predicted"/>
<dbReference type="Proteomes" id="UP000198741">
    <property type="component" value="Chromosome I"/>
</dbReference>
<feature type="region of interest" description="Disordered" evidence="1">
    <location>
        <begin position="88"/>
        <end position="112"/>
    </location>
</feature>
<dbReference type="AlphaFoldDB" id="A0A1H0MTB2"/>
<dbReference type="STRING" id="1090615.SAMN04515671_2096"/>
<keyword evidence="3" id="KW-1185">Reference proteome</keyword>